<dbReference type="Pfam" id="PF00550">
    <property type="entry name" value="PP-binding"/>
    <property type="match status" value="2"/>
</dbReference>
<dbReference type="InterPro" id="IPR023213">
    <property type="entry name" value="CAT-like_dom_sf"/>
</dbReference>
<name>A0ABU2JFQ6_9ACTN</name>
<dbReference type="InterPro" id="IPR010071">
    <property type="entry name" value="AA_adenyl_dom"/>
</dbReference>
<feature type="domain" description="Carrier" evidence="14">
    <location>
        <begin position="2320"/>
        <end position="2395"/>
    </location>
</feature>
<evidence type="ECO:0000256" key="7">
    <source>
        <dbReference type="ARBA" id="ARBA00022598"/>
    </source>
</evidence>
<keyword evidence="6" id="KW-0597">Phosphoprotein</keyword>
<comment type="similarity">
    <text evidence="10">In the C-terminal section; belongs to the NRP synthetase family.</text>
</comment>
<comment type="caution">
    <text evidence="17">The sequence shown here is derived from an EMBL/GenBank/DDBJ whole genome shotgun (WGS) entry which is preliminary data.</text>
</comment>
<reference evidence="18" key="1">
    <citation type="submission" date="2023-07" db="EMBL/GenBank/DDBJ databases">
        <title>30 novel species of actinomycetes from the DSMZ collection.</title>
        <authorList>
            <person name="Nouioui I."/>
        </authorList>
    </citation>
    <scope>NUCLEOTIDE SEQUENCE [LARGE SCALE GENOMIC DNA]</scope>
    <source>
        <strain evidence="18">DSM 44399</strain>
    </source>
</reference>
<dbReference type="Pfam" id="PF00975">
    <property type="entry name" value="Thioesterase"/>
    <property type="match status" value="1"/>
</dbReference>
<dbReference type="CDD" id="cd00833">
    <property type="entry name" value="PKS"/>
    <property type="match status" value="1"/>
</dbReference>
<dbReference type="InterPro" id="IPR020806">
    <property type="entry name" value="PKS_PP-bd"/>
</dbReference>
<dbReference type="SUPFAM" id="SSF52151">
    <property type="entry name" value="FabD/lysophospholipase-like"/>
    <property type="match status" value="1"/>
</dbReference>
<dbReference type="NCBIfam" id="TIGR01733">
    <property type="entry name" value="AA-adenyl-dom"/>
    <property type="match status" value="1"/>
</dbReference>
<dbReference type="SUPFAM" id="SSF53901">
    <property type="entry name" value="Thiolase-like"/>
    <property type="match status" value="1"/>
</dbReference>
<dbReference type="Pfam" id="PF00668">
    <property type="entry name" value="Condensation"/>
    <property type="match status" value="1"/>
</dbReference>
<evidence type="ECO:0000256" key="9">
    <source>
        <dbReference type="ARBA" id="ARBA00022737"/>
    </source>
</evidence>
<dbReference type="Pfam" id="PF14765">
    <property type="entry name" value="PS-DH"/>
    <property type="match status" value="1"/>
</dbReference>
<evidence type="ECO:0000256" key="11">
    <source>
        <dbReference type="ARBA" id="ARBA00033440"/>
    </source>
</evidence>
<dbReference type="Pfam" id="PF00109">
    <property type="entry name" value="ketoacyl-synt"/>
    <property type="match status" value="1"/>
</dbReference>
<dbReference type="Gene3D" id="3.40.50.1820">
    <property type="entry name" value="alpha/beta hydrolase"/>
    <property type="match status" value="1"/>
</dbReference>
<dbReference type="PANTHER" id="PTHR43775:SF37">
    <property type="entry name" value="SI:DKEY-61P9.11"/>
    <property type="match status" value="1"/>
</dbReference>
<keyword evidence="7" id="KW-0436">Ligase</keyword>
<dbReference type="PANTHER" id="PTHR43775">
    <property type="entry name" value="FATTY ACID SYNTHASE"/>
    <property type="match status" value="1"/>
</dbReference>
<dbReference type="Gene3D" id="3.30.300.30">
    <property type="match status" value="1"/>
</dbReference>
<evidence type="ECO:0000313" key="18">
    <source>
        <dbReference type="Proteomes" id="UP001183176"/>
    </source>
</evidence>
<dbReference type="SUPFAM" id="SSF52777">
    <property type="entry name" value="CoA-dependent acyltransferases"/>
    <property type="match status" value="2"/>
</dbReference>
<dbReference type="InterPro" id="IPR000873">
    <property type="entry name" value="AMP-dep_synth/lig_dom"/>
</dbReference>
<dbReference type="Gene3D" id="3.30.559.30">
    <property type="entry name" value="Nonribosomal peptide synthetase, condensation domain"/>
    <property type="match status" value="1"/>
</dbReference>
<evidence type="ECO:0000256" key="10">
    <source>
        <dbReference type="ARBA" id="ARBA00029443"/>
    </source>
</evidence>
<dbReference type="Pfam" id="PF13193">
    <property type="entry name" value="AMP-binding_C"/>
    <property type="match status" value="1"/>
</dbReference>
<sequence length="2694" mass="288432">MTDQDQQRSVLAEAVLEMRRLRTELAHEKQLHRSPIAIVGMSCRMPGAEDSAAFWELLRDGRSGISKIGDTRWKTADYYSAEPGRAGKITTEYAGLLADVSQFDAAFFGISAREAAALDPQQRLLLEVTWEAIEDAAIRPDTLAGSATGVFFGVTNYDYLQTQLQQQDPTQLEAYSLTSNASTFAAGRTSYWLGLNGPSLSVDTACSSSLVSLHLACQSLRSGECDAALAGGVNVLLSPEWFVVLSQAKMLATDGVCKTFDAAADGYVRSEGCGVVMLKRLADAEAAGDRILAVIRGSAVNQDGRSGGIMVPNASAQQAVVRSALAQSSVAAHQVSYVEAHGTGTPLGDPIELRALNAVLGDRSGAGPLLVGSVKTNVGHLEPAAGMAGLIKVVLALRHERIPPHLNLNTVNPDIGLDELQLQIPTEGATWPRSELPRIAGISSFGASGTNAHVIVAEAPALPPAEPSDTGTTHVLTLSARTPSALTAMARRYAQALTAQDADDPADVCFTANTGRARFGERLAVVAGSAAELAAGLLGEVAGERVPGVTTHTGRVRPQTRSDVVFLFTGQGAQYPGMARALYADEPVFRTAVDRLADAVADSLDRDLRAIIDPDPADADLIHQTRYTQPALFAVEYALAQLWCSRGIEPSAVLGHSVGELVAACVAGMLTPEDGIGLAVVRGELMHRFGLPAAMASVSAGETTVMELIAAVADEVSIAAVNGSENTAIAGSTDGIEAVLAACSARGIGNRRLPVERGFHSPMIEPALNPLQRAAASLRFGPARIPVISNVTGASLTELTPEYLREHARRPVQFLAGVNTLMEQGYRMFLEVGPTPSLTTMTRAAAAELGIEITAVASMRPRRDDAAMLADATAALWSAGATVDWPAVHGSGRRRVALPTYPFDHEHFWFEAGSHRSEARAAAPSAGPGEPSARLLGTRLLAPLDVLQYEAILDSAVHDCLADCVLDGVPVVNIGVYLDAVLSAWAENAPRRGSTAVTDLVVLHSLVSSPEQPMRTQLLLTPPAAGGSRFGYFSMRQGPDRPQWLEHTRGVVNTVEATLTGGAWQRETALESVTAEQTGDAFYRDMWRRNLLLGPSARWVEHLWRSTSGAVARMRAPQADEAGTYLLPPGLTDALFQTLFSCLPKDIGAGATFMIVGMDRFVVHSVPAAGTVTHCQARLDLVSDDRTMIVARVKLYGPDGALLIEASGVSLKRAVREQLAAAAPTGSASFATDGPAATRAPDLDSACEIVLAVVARALGTDPSRLVTDEPLQNLGLDSLMALEIKSGLFSRLGVSLPLVTFLQARDLAEIQELALAGLGSDDTEAAAPEPQPIELQLAARHEPFELTDLQQAYLVGRDGAFELGETSTYFYVEVDVTEIDVQLLERGLRQGIERHDMLRAVMTPDGHQRVLADVPDYRIAMEDLRELDHLGTQRRLDAIGTERRNAVLDPQTWPLFDVRATLIDGEWTRLHVGFDALIIDAWSTMLLFQEWAEAYRGVPAAPPLDLTFRDYTSAIRAREGGGAHELARRYWFDRVDTLPPAPALPVAVDPGRLTDSTFTHRSVTLSTTEWQQLADGAAALGLTPSTMLCAAYAQILAAWSESSHFTLNLLFFNRQRVHPDVDRVLGNFSATTLLEVLSPPEETFAVRATRLQHQLWQDLEHSAVSGVQVLRELNRHQGSAGRAGMPVVFASTINFGARSDSAQFSGLAQHLVGLGAAGREVSSSIRTPQVWLDHQVVEDNGTLKLNWDSVDAIFPAGMVGQMFDAYVALVRELATDPASWHRRAAVVASPSQLALRAQVNRTEVPRQPELLQQRFEHVAATEPHRCAVIAVDRTLSYGELDRAAENIADQLMTAGTPGDSLVAIVMHKGWQQVAAVLGILKAGSAYVPVDAGLPPERLALVLANAGVTSVITQPGPEADLQWPANVSRFVVDDAVFQRTDTAAAPRPVARPDGLAYVIFTSGSTGVPKGVMIEHAGAVNTVRDVNDRCGAGAEDRVLGLSALNFDLSVYDVFGPLSVGGALVLPSPSDHREPARWVELVRRHGVTIWNSVPTLMEMFTESALTAGAEVKSIRLVMMSGDWIPVRLPERISTLLPQAAIWSLGGATEASIWSIVYPIDAVDPSWVSIPYGLPMANQRWHVLNSELQPCPDWVSGDLYIAGAGLAHGYLGDEYKTRRSFVVHPLTGERLYRTGDQGRYRPDGVIEFLGRNDSQVKINGYRVELGEIEAAMSQVPGVAAAVAVAAGSRTGAKRIIGYVVGEPGTVVDPEQVTAHVHATLPSYCVPQQILPLDALPLSSNGKLDRSKLVKSNCPVADPPGTAVAPSTETEQWLADLWQQFFPDSTVGVEQSFFDLGGNSLDAVRLVARLHERTGRSHPLGVLFTHPTIRSLATVIGADAAEQTSLVPIRSEGQETPLVLVHPVGGDVLCYHDLVSRLPHDRPVFGVQAPPADAPGSATLVELATRYADDIRHRLPGGRCRIGGWSMGAALALEVAGQLEESGFVVEQLLCIDLGEPPGPAPEQLTEQELLAWFCRDLAGLGDHESIPSTTDFQNSDGPGTRLLLDWAHTSGVLDQDVDLATIETIFSRFSRNLQALLGYRPRPYRGSVRLLFAAENPSGAHKVAESWLALMSGDARMIELPGTHYSIMRAPHVGELARHLKAALSEPPLEQSAPVHTRAGSTGFADAAGTTTNAKEQP</sequence>
<protein>
    <recommendedName>
        <fullName evidence="4">Phenyloxazoline synthase MbtB</fullName>
    </recommendedName>
    <alternativeName>
        <fullName evidence="11">Mycobactin synthetase protein B</fullName>
    </alternativeName>
</protein>
<keyword evidence="8" id="KW-0808">Transferase</keyword>
<feature type="domain" description="Ketosynthase family 3 (KS3)" evidence="15">
    <location>
        <begin position="33"/>
        <end position="458"/>
    </location>
</feature>
<evidence type="ECO:0000256" key="13">
    <source>
        <dbReference type="SAM" id="MobiDB-lite"/>
    </source>
</evidence>
<dbReference type="SUPFAM" id="SSF55048">
    <property type="entry name" value="Probable ACP-binding domain of malonyl-CoA ACP transacylase"/>
    <property type="match status" value="1"/>
</dbReference>
<dbReference type="SUPFAM" id="SSF53474">
    <property type="entry name" value="alpha/beta-Hydrolases"/>
    <property type="match status" value="1"/>
</dbReference>
<dbReference type="SMART" id="SM00826">
    <property type="entry name" value="PKS_DH"/>
    <property type="match status" value="1"/>
</dbReference>
<dbReference type="InterPro" id="IPR016036">
    <property type="entry name" value="Malonyl_transacylase_ACP-bd"/>
</dbReference>
<comment type="cofactor">
    <cofactor evidence="1">
        <name>pantetheine 4'-phosphate</name>
        <dbReference type="ChEBI" id="CHEBI:47942"/>
    </cofactor>
</comment>
<dbReference type="SUPFAM" id="SSF47336">
    <property type="entry name" value="ACP-like"/>
    <property type="match status" value="2"/>
</dbReference>
<comment type="similarity">
    <text evidence="3">Belongs to the ATP-dependent AMP-binding enzyme family. MbtB subfamily.</text>
</comment>
<dbReference type="InterPro" id="IPR050091">
    <property type="entry name" value="PKS_NRPS_Biosynth_Enz"/>
</dbReference>
<dbReference type="EMBL" id="JAVREH010000054">
    <property type="protein sequence ID" value="MDT0263830.1"/>
    <property type="molecule type" value="Genomic_DNA"/>
</dbReference>
<dbReference type="InterPro" id="IPR014030">
    <property type="entry name" value="Ketoacyl_synth_N"/>
</dbReference>
<dbReference type="Gene3D" id="3.40.47.10">
    <property type="match status" value="1"/>
</dbReference>
<dbReference type="InterPro" id="IPR001031">
    <property type="entry name" value="Thioesterase"/>
</dbReference>
<evidence type="ECO:0000259" key="16">
    <source>
        <dbReference type="PROSITE" id="PS52019"/>
    </source>
</evidence>
<evidence type="ECO:0000259" key="14">
    <source>
        <dbReference type="PROSITE" id="PS50075"/>
    </source>
</evidence>
<dbReference type="InterPro" id="IPR025110">
    <property type="entry name" value="AMP-bd_C"/>
</dbReference>
<dbReference type="CDD" id="cd19535">
    <property type="entry name" value="Cyc_NRPS"/>
    <property type="match status" value="1"/>
</dbReference>
<dbReference type="InterPro" id="IPR029058">
    <property type="entry name" value="AB_hydrolase_fold"/>
</dbReference>
<dbReference type="InterPro" id="IPR042099">
    <property type="entry name" value="ANL_N_sf"/>
</dbReference>
<dbReference type="Pfam" id="PF02801">
    <property type="entry name" value="Ketoacyl-synt_C"/>
    <property type="match status" value="1"/>
</dbReference>
<dbReference type="SMART" id="SM00825">
    <property type="entry name" value="PKS_KS"/>
    <property type="match status" value="1"/>
</dbReference>
<dbReference type="InterPro" id="IPR049551">
    <property type="entry name" value="PKS_DH_C"/>
</dbReference>
<dbReference type="InterPro" id="IPR016039">
    <property type="entry name" value="Thiolase-like"/>
</dbReference>
<dbReference type="InterPro" id="IPR014043">
    <property type="entry name" value="Acyl_transferase_dom"/>
</dbReference>
<dbReference type="InterPro" id="IPR001227">
    <property type="entry name" value="Ac_transferase_dom_sf"/>
</dbReference>
<dbReference type="SMART" id="SM00823">
    <property type="entry name" value="PKS_PP"/>
    <property type="match status" value="2"/>
</dbReference>
<comment type="pathway">
    <text evidence="2">Siderophore biosynthesis; mycobactin biosynthesis.</text>
</comment>
<evidence type="ECO:0000256" key="1">
    <source>
        <dbReference type="ARBA" id="ARBA00001957"/>
    </source>
</evidence>
<dbReference type="InterPro" id="IPR045851">
    <property type="entry name" value="AMP-bd_C_sf"/>
</dbReference>
<evidence type="ECO:0000256" key="5">
    <source>
        <dbReference type="ARBA" id="ARBA00022450"/>
    </source>
</evidence>
<dbReference type="InterPro" id="IPR042104">
    <property type="entry name" value="PKS_dehydratase_sf"/>
</dbReference>
<feature type="region of interest" description="Disordered" evidence="13">
    <location>
        <begin position="2664"/>
        <end position="2694"/>
    </location>
</feature>
<dbReference type="InterPro" id="IPR006162">
    <property type="entry name" value="Ppantetheine_attach_site"/>
</dbReference>
<dbReference type="PROSITE" id="PS00012">
    <property type="entry name" value="PHOSPHOPANTETHEINE"/>
    <property type="match status" value="1"/>
</dbReference>
<evidence type="ECO:0000256" key="2">
    <source>
        <dbReference type="ARBA" id="ARBA00005102"/>
    </source>
</evidence>
<proteinExistence type="inferred from homology"/>
<dbReference type="InterPro" id="IPR020845">
    <property type="entry name" value="AMP-binding_CS"/>
</dbReference>
<feature type="domain" description="Carrier" evidence="14">
    <location>
        <begin position="1244"/>
        <end position="1318"/>
    </location>
</feature>
<dbReference type="InterPro" id="IPR036736">
    <property type="entry name" value="ACP-like_sf"/>
</dbReference>
<dbReference type="Gene3D" id="1.10.1200.10">
    <property type="entry name" value="ACP-like"/>
    <property type="match status" value="2"/>
</dbReference>
<dbReference type="SUPFAM" id="SSF56801">
    <property type="entry name" value="Acetyl-CoA synthetase-like"/>
    <property type="match status" value="1"/>
</dbReference>
<evidence type="ECO:0000256" key="4">
    <source>
        <dbReference type="ARBA" id="ARBA00016743"/>
    </source>
</evidence>
<dbReference type="SMART" id="SM00827">
    <property type="entry name" value="PKS_AT"/>
    <property type="match status" value="1"/>
</dbReference>
<dbReference type="Pfam" id="PF22621">
    <property type="entry name" value="CurL-like_PKS_C"/>
    <property type="match status" value="1"/>
</dbReference>
<dbReference type="PROSITE" id="PS00455">
    <property type="entry name" value="AMP_BINDING"/>
    <property type="match status" value="1"/>
</dbReference>
<dbReference type="InterPro" id="IPR016035">
    <property type="entry name" value="Acyl_Trfase/lysoPLipase"/>
</dbReference>
<comment type="caution">
    <text evidence="12">Lacks conserved residue(s) required for the propagation of feature annotation.</text>
</comment>
<feature type="region of interest" description="N-terminal hotdog fold" evidence="12">
    <location>
        <begin position="933"/>
        <end position="1059"/>
    </location>
</feature>
<keyword evidence="18" id="KW-1185">Reference proteome</keyword>
<dbReference type="PROSITE" id="PS52004">
    <property type="entry name" value="KS3_2"/>
    <property type="match status" value="1"/>
</dbReference>
<dbReference type="RefSeq" id="WP_311424974.1">
    <property type="nucleotide sequence ID" value="NZ_JAVREH010000054.1"/>
</dbReference>
<dbReference type="InterPro" id="IPR020807">
    <property type="entry name" value="PKS_DH"/>
</dbReference>
<dbReference type="PROSITE" id="PS50075">
    <property type="entry name" value="CARRIER"/>
    <property type="match status" value="2"/>
</dbReference>
<keyword evidence="5" id="KW-0596">Phosphopantetheine</keyword>
<dbReference type="InterPro" id="IPR018201">
    <property type="entry name" value="Ketoacyl_synth_AS"/>
</dbReference>
<feature type="domain" description="PKS/mFAS DH" evidence="16">
    <location>
        <begin position="933"/>
        <end position="1220"/>
    </location>
</feature>
<evidence type="ECO:0000313" key="17">
    <source>
        <dbReference type="EMBL" id="MDT0263830.1"/>
    </source>
</evidence>
<dbReference type="InterPro" id="IPR020841">
    <property type="entry name" value="PKS_Beta-ketoAc_synthase_dom"/>
</dbReference>
<dbReference type="PROSITE" id="PS00606">
    <property type="entry name" value="KS3_1"/>
    <property type="match status" value="1"/>
</dbReference>
<dbReference type="CDD" id="cd12114">
    <property type="entry name" value="A_NRPS_TlmIV_like"/>
    <property type="match status" value="1"/>
</dbReference>
<dbReference type="PROSITE" id="PS52019">
    <property type="entry name" value="PKS_MFAS_DH"/>
    <property type="match status" value="1"/>
</dbReference>
<feature type="region of interest" description="C-terminal hotdog fold" evidence="12">
    <location>
        <begin position="1074"/>
        <end position="1220"/>
    </location>
</feature>
<dbReference type="Pfam" id="PF00698">
    <property type="entry name" value="Acyl_transf_1"/>
    <property type="match status" value="1"/>
</dbReference>
<gene>
    <name evidence="17" type="ORF">RM423_20865</name>
</gene>
<dbReference type="InterPro" id="IPR057737">
    <property type="entry name" value="Condensation_MtbB-like"/>
</dbReference>
<evidence type="ECO:0000256" key="6">
    <source>
        <dbReference type="ARBA" id="ARBA00022553"/>
    </source>
</evidence>
<evidence type="ECO:0000256" key="12">
    <source>
        <dbReference type="PROSITE-ProRule" id="PRU01363"/>
    </source>
</evidence>
<dbReference type="InterPro" id="IPR001242">
    <property type="entry name" value="Condensation_dom"/>
</dbReference>
<organism evidence="17 18">
    <name type="scientific">Jatrophihabitans lederbergiae</name>
    <dbReference type="NCBI Taxonomy" id="3075547"/>
    <lineage>
        <taxon>Bacteria</taxon>
        <taxon>Bacillati</taxon>
        <taxon>Actinomycetota</taxon>
        <taxon>Actinomycetes</taxon>
        <taxon>Jatrophihabitantales</taxon>
        <taxon>Jatrophihabitantaceae</taxon>
        <taxon>Jatrophihabitans</taxon>
    </lineage>
</organism>
<evidence type="ECO:0000256" key="3">
    <source>
        <dbReference type="ARBA" id="ARBA00007380"/>
    </source>
</evidence>
<dbReference type="Pfam" id="PF00501">
    <property type="entry name" value="AMP-binding"/>
    <property type="match status" value="1"/>
</dbReference>
<evidence type="ECO:0000259" key="15">
    <source>
        <dbReference type="PROSITE" id="PS52004"/>
    </source>
</evidence>
<dbReference type="InterPro" id="IPR014031">
    <property type="entry name" value="Ketoacyl_synth_C"/>
</dbReference>
<feature type="compositionally biased region" description="Polar residues" evidence="13">
    <location>
        <begin position="2685"/>
        <end position="2694"/>
    </location>
</feature>
<dbReference type="Proteomes" id="UP001183176">
    <property type="component" value="Unassembled WGS sequence"/>
</dbReference>
<dbReference type="Gene3D" id="3.30.70.3290">
    <property type="match status" value="1"/>
</dbReference>
<dbReference type="Gene3D" id="3.30.559.10">
    <property type="entry name" value="Chloramphenicol acetyltransferase-like domain"/>
    <property type="match status" value="1"/>
</dbReference>
<evidence type="ECO:0000256" key="8">
    <source>
        <dbReference type="ARBA" id="ARBA00022679"/>
    </source>
</evidence>
<dbReference type="InterPro" id="IPR009081">
    <property type="entry name" value="PP-bd_ACP"/>
</dbReference>
<dbReference type="Gene3D" id="3.40.366.10">
    <property type="entry name" value="Malonyl-Coenzyme A Acyl Carrier Protein, domain 2"/>
    <property type="match status" value="1"/>
</dbReference>
<dbReference type="Gene3D" id="3.10.129.110">
    <property type="entry name" value="Polyketide synthase dehydratase"/>
    <property type="match status" value="1"/>
</dbReference>
<dbReference type="InterPro" id="IPR049900">
    <property type="entry name" value="PKS_mFAS_DH"/>
</dbReference>
<keyword evidence="9" id="KW-0677">Repeat</keyword>
<dbReference type="Gene3D" id="3.40.50.12780">
    <property type="entry name" value="N-terminal domain of ligase-like"/>
    <property type="match status" value="1"/>
</dbReference>
<accession>A0ABU2JFQ6</accession>